<protein>
    <submittedName>
        <fullName evidence="1">Uncharacterized protein</fullName>
    </submittedName>
</protein>
<sequence>MLQDQDLGLYCIKEVALLLFLAGWLLHGMLSSLLMSKNLLVWYKLSSMGDLTCGAGS</sequence>
<reference evidence="1" key="1">
    <citation type="submission" date="2014-09" db="EMBL/GenBank/DDBJ databases">
        <authorList>
            <person name="Magalhaes I.L.F."/>
            <person name="Oliveira U."/>
            <person name="Santos F.R."/>
            <person name="Vidigal T.H.D.A."/>
            <person name="Brescovit A.D."/>
            <person name="Santos A.J."/>
        </authorList>
    </citation>
    <scope>NUCLEOTIDE SEQUENCE</scope>
    <source>
        <tissue evidence="1">Shoot tissue taken approximately 20 cm above the soil surface</tissue>
    </source>
</reference>
<evidence type="ECO:0000313" key="1">
    <source>
        <dbReference type="EMBL" id="JAD82008.1"/>
    </source>
</evidence>
<organism evidence="1">
    <name type="scientific">Arundo donax</name>
    <name type="common">Giant reed</name>
    <name type="synonym">Donax arundinaceus</name>
    <dbReference type="NCBI Taxonomy" id="35708"/>
    <lineage>
        <taxon>Eukaryota</taxon>
        <taxon>Viridiplantae</taxon>
        <taxon>Streptophyta</taxon>
        <taxon>Embryophyta</taxon>
        <taxon>Tracheophyta</taxon>
        <taxon>Spermatophyta</taxon>
        <taxon>Magnoliopsida</taxon>
        <taxon>Liliopsida</taxon>
        <taxon>Poales</taxon>
        <taxon>Poaceae</taxon>
        <taxon>PACMAD clade</taxon>
        <taxon>Arundinoideae</taxon>
        <taxon>Arundineae</taxon>
        <taxon>Arundo</taxon>
    </lineage>
</organism>
<accession>A0A0A9D5N6</accession>
<dbReference type="AlphaFoldDB" id="A0A0A9D5N6"/>
<name>A0A0A9D5N6_ARUDO</name>
<dbReference type="EMBL" id="GBRH01215887">
    <property type="protein sequence ID" value="JAD82008.1"/>
    <property type="molecule type" value="Transcribed_RNA"/>
</dbReference>
<reference evidence="1" key="2">
    <citation type="journal article" date="2015" name="Data Brief">
        <title>Shoot transcriptome of the giant reed, Arundo donax.</title>
        <authorList>
            <person name="Barrero R.A."/>
            <person name="Guerrero F.D."/>
            <person name="Moolhuijzen P."/>
            <person name="Goolsby J.A."/>
            <person name="Tidwell J."/>
            <person name="Bellgard S.E."/>
            <person name="Bellgard M.I."/>
        </authorList>
    </citation>
    <scope>NUCLEOTIDE SEQUENCE</scope>
    <source>
        <tissue evidence="1">Shoot tissue taken approximately 20 cm above the soil surface</tissue>
    </source>
</reference>
<proteinExistence type="predicted"/>